<dbReference type="EMBL" id="RCML01000041">
    <property type="protein sequence ID" value="KAG2996036.1"/>
    <property type="molecule type" value="Genomic_DNA"/>
</dbReference>
<evidence type="ECO:0000313" key="6">
    <source>
        <dbReference type="EMBL" id="KAG3225537.1"/>
    </source>
</evidence>
<dbReference type="Proteomes" id="UP000735874">
    <property type="component" value="Unassembled WGS sequence"/>
</dbReference>
<dbReference type="VEuPathDB" id="FungiDB:PC110_g1244"/>
<dbReference type="AlphaFoldDB" id="A0A329T1F4"/>
<evidence type="ECO:0000313" key="5">
    <source>
        <dbReference type="EMBL" id="KAG2996036.1"/>
    </source>
</evidence>
<keyword evidence="8" id="KW-1185">Reference proteome</keyword>
<organism evidence="7 8">
    <name type="scientific">Phytophthora cactorum</name>
    <dbReference type="NCBI Taxonomy" id="29920"/>
    <lineage>
        <taxon>Eukaryota</taxon>
        <taxon>Sar</taxon>
        <taxon>Stramenopiles</taxon>
        <taxon>Oomycota</taxon>
        <taxon>Peronosporomycetes</taxon>
        <taxon>Peronosporales</taxon>
        <taxon>Peronosporaceae</taxon>
        <taxon>Phytophthora</taxon>
    </lineage>
</organism>
<accession>A0A329T1F4</accession>
<dbReference type="EMBL" id="RCMG01000009">
    <property type="protein sequence ID" value="KAG2868612.1"/>
    <property type="molecule type" value="Genomic_DNA"/>
</dbReference>
<evidence type="ECO:0000313" key="2">
    <source>
        <dbReference type="EMBL" id="KAG2868612.1"/>
    </source>
</evidence>
<protein>
    <submittedName>
        <fullName evidence="7">Uncharacterized protein</fullName>
    </submittedName>
</protein>
<dbReference type="Proteomes" id="UP000774804">
    <property type="component" value="Unassembled WGS sequence"/>
</dbReference>
<dbReference type="EMBL" id="RCMK01000106">
    <property type="protein sequence ID" value="KAG2948644.1"/>
    <property type="molecule type" value="Genomic_DNA"/>
</dbReference>
<gene>
    <name evidence="7" type="ORF">PC110_g1244</name>
    <name evidence="2" type="ORF">PC113_g863</name>
    <name evidence="3" type="ORF">PC115_g2800</name>
    <name evidence="4" type="ORF">PC117_g5855</name>
    <name evidence="5" type="ORF">PC118_g2684</name>
    <name evidence="6" type="ORF">PC129_g3848</name>
</gene>
<sequence length="411" mass="45962">MADGDAVTLHVVVFADLSPRAKVQYTRFLLENDVKFHQRATDKRFVANIRLVKPLAADADDQESGSQDEEEFVDADPVDKRLAAVPEALRVYANLIFLIGDRPKRSSSTPGTYVKETRLVRFISEVYDARYEDLSASSMNSCGSFAKFIRHYLTNLFGLKRLVDQQAWDLIEGLNALQHRVDVELFSCFLQGKYPERTLAFFLFTRSSLQRLVNAPAYRPMSVKPSSASKRKPKSAPSTSSLHVWLSRAQAETLAETVFGSKTEDTYIEFVHAMKAFLSCDTSIVRVRTSARLLDADEFLFIATETYHKSSAPFPSARTCEHGFGETPRSSPKNRSVTFFSFDKPQTTTSRAAVVSGPTPATHDTIYHPPETPSSTGAAIVEDNDEEEAELQSRLGSLMERMKKRQQTSGS</sequence>
<evidence type="ECO:0000313" key="3">
    <source>
        <dbReference type="EMBL" id="KAG2940005.1"/>
    </source>
</evidence>
<dbReference type="EMBL" id="RCMV01000081">
    <property type="protein sequence ID" value="KAG3225537.1"/>
    <property type="molecule type" value="Genomic_DNA"/>
</dbReference>
<comment type="caution">
    <text evidence="7">The sequence shown here is derived from an EMBL/GenBank/DDBJ whole genome shotgun (WGS) entry which is preliminary data.</text>
</comment>
<dbReference type="OrthoDB" id="61565at2759"/>
<evidence type="ECO:0000313" key="7">
    <source>
        <dbReference type="EMBL" id="RAW42519.1"/>
    </source>
</evidence>
<evidence type="ECO:0000313" key="4">
    <source>
        <dbReference type="EMBL" id="KAG2948644.1"/>
    </source>
</evidence>
<reference evidence="6" key="2">
    <citation type="submission" date="2018-05" db="EMBL/GenBank/DDBJ databases">
        <title>Effector identification in a new, highly contiguous assembly of the strawberry crown rot pathogen Phytophthora cactorum.</title>
        <authorList>
            <person name="Armitage A.D."/>
            <person name="Nellist C.F."/>
            <person name="Bates H."/>
            <person name="Vickerstaff R.J."/>
            <person name="Harrison R.J."/>
        </authorList>
    </citation>
    <scope>NUCLEOTIDE SEQUENCE</scope>
    <source>
        <strain evidence="2">15-7</strain>
        <strain evidence="3">4032</strain>
        <strain evidence="4">4040</strain>
        <strain evidence="5">P415</strain>
        <strain evidence="6">P421</strain>
    </source>
</reference>
<dbReference type="EMBL" id="RCMI01000043">
    <property type="protein sequence ID" value="KAG2940005.1"/>
    <property type="molecule type" value="Genomic_DNA"/>
</dbReference>
<dbReference type="Proteomes" id="UP000760860">
    <property type="component" value="Unassembled WGS sequence"/>
</dbReference>
<proteinExistence type="predicted"/>
<feature type="region of interest" description="Disordered" evidence="1">
    <location>
        <begin position="350"/>
        <end position="391"/>
    </location>
</feature>
<name>A0A329T1F4_9STRA</name>
<feature type="region of interest" description="Disordered" evidence="1">
    <location>
        <begin position="220"/>
        <end position="241"/>
    </location>
</feature>
<dbReference type="EMBL" id="MJFZ01000014">
    <property type="protein sequence ID" value="RAW42519.1"/>
    <property type="molecule type" value="Genomic_DNA"/>
</dbReference>
<evidence type="ECO:0000256" key="1">
    <source>
        <dbReference type="SAM" id="MobiDB-lite"/>
    </source>
</evidence>
<dbReference type="Proteomes" id="UP000736787">
    <property type="component" value="Unassembled WGS sequence"/>
</dbReference>
<dbReference type="Proteomes" id="UP000697107">
    <property type="component" value="Unassembled WGS sequence"/>
</dbReference>
<dbReference type="Proteomes" id="UP000251314">
    <property type="component" value="Unassembled WGS sequence"/>
</dbReference>
<reference evidence="7 8" key="1">
    <citation type="submission" date="2018-01" db="EMBL/GenBank/DDBJ databases">
        <title>Draft genome of the strawberry crown rot pathogen Phytophthora cactorum.</title>
        <authorList>
            <person name="Armitage A.D."/>
            <person name="Lysoe E."/>
            <person name="Nellist C.F."/>
            <person name="Harrison R.J."/>
            <person name="Brurberg M.B."/>
        </authorList>
    </citation>
    <scope>NUCLEOTIDE SEQUENCE [LARGE SCALE GENOMIC DNA]</scope>
    <source>
        <strain evidence="7 8">10300</strain>
    </source>
</reference>
<evidence type="ECO:0000313" key="8">
    <source>
        <dbReference type="Proteomes" id="UP000251314"/>
    </source>
</evidence>